<sequence length="408" mass="45279">MLALLLFAFLLAGIFVFLTQIWCQSRLYGVEAHPRSQPTKRTSAAQRCNEDALRLIFELCSESTLASAGCVCQQWMIPAQKELFSSIASSIPPRRSDALSWALIDAPRLRSYIRRVTIFVVDSDGLKRYSWLRMLPPYTLVSLELNGFPTAALHLELANLLLTSSSLSTLRRLVISRPALGVPGVLEACCSSSFLEHLGVIFLGGPVTHSSSILPFKRNLSRLSLRGPDFVEEMSVLIRACGASLRWLDVELTHWPRSTGYTLLAAALREVPQLEYLYLRWPESHPTPFLDGLSTLLPNLRVLDAGAHVYTATLFSNLPPMLEILRLKYTQLYSAALPNDMVDYAYFPAEAAVAGLSAHSALHTFTLSPSECSFIEFPALVTSRKALRCRIVTPDCVQAKTLDLLGEH</sequence>
<dbReference type="Proteomes" id="UP001362999">
    <property type="component" value="Unassembled WGS sequence"/>
</dbReference>
<dbReference type="EMBL" id="JAWWNJ010000016">
    <property type="protein sequence ID" value="KAK7039701.1"/>
    <property type="molecule type" value="Genomic_DNA"/>
</dbReference>
<dbReference type="Gene3D" id="3.80.10.10">
    <property type="entry name" value="Ribonuclease Inhibitor"/>
    <property type="match status" value="1"/>
</dbReference>
<evidence type="ECO:0000313" key="2">
    <source>
        <dbReference type="Proteomes" id="UP001362999"/>
    </source>
</evidence>
<name>A0AAW0CKM4_9AGAR</name>
<keyword evidence="2" id="KW-1185">Reference proteome</keyword>
<dbReference type="InterPro" id="IPR032675">
    <property type="entry name" value="LRR_dom_sf"/>
</dbReference>
<gene>
    <name evidence="1" type="ORF">R3P38DRAFT_3310963</name>
</gene>
<reference evidence="1 2" key="1">
    <citation type="journal article" date="2024" name="J Genomics">
        <title>Draft genome sequencing and assembly of Favolaschia claudopus CIRM-BRFM 2984 isolated from oak limbs.</title>
        <authorList>
            <person name="Navarro D."/>
            <person name="Drula E."/>
            <person name="Chaduli D."/>
            <person name="Cazenave R."/>
            <person name="Ahrendt S."/>
            <person name="Wang J."/>
            <person name="Lipzen A."/>
            <person name="Daum C."/>
            <person name="Barry K."/>
            <person name="Grigoriev I.V."/>
            <person name="Favel A."/>
            <person name="Rosso M.N."/>
            <person name="Martin F."/>
        </authorList>
    </citation>
    <scope>NUCLEOTIDE SEQUENCE [LARGE SCALE GENOMIC DNA]</scope>
    <source>
        <strain evidence="1 2">CIRM-BRFM 2984</strain>
    </source>
</reference>
<organism evidence="1 2">
    <name type="scientific">Favolaschia claudopus</name>
    <dbReference type="NCBI Taxonomy" id="2862362"/>
    <lineage>
        <taxon>Eukaryota</taxon>
        <taxon>Fungi</taxon>
        <taxon>Dikarya</taxon>
        <taxon>Basidiomycota</taxon>
        <taxon>Agaricomycotina</taxon>
        <taxon>Agaricomycetes</taxon>
        <taxon>Agaricomycetidae</taxon>
        <taxon>Agaricales</taxon>
        <taxon>Marasmiineae</taxon>
        <taxon>Mycenaceae</taxon>
        <taxon>Favolaschia</taxon>
    </lineage>
</organism>
<dbReference type="AlphaFoldDB" id="A0AAW0CKM4"/>
<accession>A0AAW0CKM4</accession>
<evidence type="ECO:0000313" key="1">
    <source>
        <dbReference type="EMBL" id="KAK7039701.1"/>
    </source>
</evidence>
<dbReference type="SUPFAM" id="SSF52047">
    <property type="entry name" value="RNI-like"/>
    <property type="match status" value="1"/>
</dbReference>
<comment type="caution">
    <text evidence="1">The sequence shown here is derived from an EMBL/GenBank/DDBJ whole genome shotgun (WGS) entry which is preliminary data.</text>
</comment>
<proteinExistence type="predicted"/>
<protein>
    <submittedName>
        <fullName evidence="1">F-box domain-containing protein</fullName>
    </submittedName>
</protein>